<protein>
    <recommendedName>
        <fullName evidence="4">Conidiation protein 6</fullName>
    </recommendedName>
</protein>
<dbReference type="InterPro" id="IPR018824">
    <property type="entry name" value="Conidiation-specific_6"/>
</dbReference>
<dbReference type="GO" id="GO:0005737">
    <property type="term" value="C:cytoplasm"/>
    <property type="evidence" value="ECO:0007669"/>
    <property type="project" value="TreeGrafter"/>
</dbReference>
<feature type="compositionally biased region" description="Basic and acidic residues" evidence="1">
    <location>
        <begin position="26"/>
        <end position="60"/>
    </location>
</feature>
<evidence type="ECO:0000313" key="3">
    <source>
        <dbReference type="Proteomes" id="UP000008370"/>
    </source>
</evidence>
<dbReference type="InParanoid" id="K5WJC4"/>
<dbReference type="PANTHER" id="PTHR36576:SF1">
    <property type="entry name" value="UPF0654 PROTEIN C11D3.01C-RELATED"/>
    <property type="match status" value="1"/>
</dbReference>
<dbReference type="Proteomes" id="UP000008370">
    <property type="component" value="Unassembled WGS sequence"/>
</dbReference>
<dbReference type="Pfam" id="PF10346">
    <property type="entry name" value="Con-6"/>
    <property type="match status" value="2"/>
</dbReference>
<dbReference type="AlphaFoldDB" id="K5WJC4"/>
<reference evidence="2 3" key="1">
    <citation type="journal article" date="2012" name="BMC Genomics">
        <title>Comparative genomics of the white-rot fungi, Phanerochaete carnosa and P. chrysosporium, to elucidate the genetic basis of the distinct wood types they colonize.</title>
        <authorList>
            <person name="Suzuki H."/>
            <person name="MacDonald J."/>
            <person name="Syed K."/>
            <person name="Salamov A."/>
            <person name="Hori C."/>
            <person name="Aerts A."/>
            <person name="Henrissat B."/>
            <person name="Wiebenga A."/>
            <person name="vanKuyk P.A."/>
            <person name="Barry K."/>
            <person name="Lindquist E."/>
            <person name="LaButti K."/>
            <person name="Lapidus A."/>
            <person name="Lucas S."/>
            <person name="Coutinho P."/>
            <person name="Gong Y."/>
            <person name="Samejima M."/>
            <person name="Mahadevan R."/>
            <person name="Abou-Zaid M."/>
            <person name="de Vries R.P."/>
            <person name="Igarashi K."/>
            <person name="Yadav J.S."/>
            <person name="Grigoriev I.V."/>
            <person name="Master E.R."/>
        </authorList>
    </citation>
    <scope>NUCLEOTIDE SEQUENCE [LARGE SCALE GENOMIC DNA]</scope>
    <source>
        <strain evidence="2 3">HHB-10118-sp</strain>
    </source>
</reference>
<evidence type="ECO:0008006" key="4">
    <source>
        <dbReference type="Google" id="ProtNLM"/>
    </source>
</evidence>
<dbReference type="KEGG" id="pco:PHACADRAFT_214017"/>
<dbReference type="EMBL" id="JH930479">
    <property type="protein sequence ID" value="EKM50317.1"/>
    <property type="molecule type" value="Genomic_DNA"/>
</dbReference>
<proteinExistence type="predicted"/>
<feature type="region of interest" description="Disordered" evidence="1">
    <location>
        <begin position="1"/>
        <end position="92"/>
    </location>
</feature>
<organism evidence="2 3">
    <name type="scientific">Phanerochaete carnosa (strain HHB-10118-sp)</name>
    <name type="common">White-rot fungus</name>
    <name type="synonym">Peniophora carnosa</name>
    <dbReference type="NCBI Taxonomy" id="650164"/>
    <lineage>
        <taxon>Eukaryota</taxon>
        <taxon>Fungi</taxon>
        <taxon>Dikarya</taxon>
        <taxon>Basidiomycota</taxon>
        <taxon>Agaricomycotina</taxon>
        <taxon>Agaricomycetes</taxon>
        <taxon>Polyporales</taxon>
        <taxon>Phanerochaetaceae</taxon>
        <taxon>Phanerochaete</taxon>
    </lineage>
</organism>
<feature type="compositionally biased region" description="Basic and acidic residues" evidence="1">
    <location>
        <begin position="77"/>
        <end position="92"/>
    </location>
</feature>
<dbReference type="RefSeq" id="XP_007401500.1">
    <property type="nucleotide sequence ID" value="XM_007401438.1"/>
</dbReference>
<dbReference type="GeneID" id="18913451"/>
<dbReference type="OrthoDB" id="5419162at2759"/>
<evidence type="ECO:0000313" key="2">
    <source>
        <dbReference type="EMBL" id="EKM50317.1"/>
    </source>
</evidence>
<accession>K5WJC4</accession>
<dbReference type="PANTHER" id="PTHR36576">
    <property type="entry name" value="UPF0654 PROTEIN C11D3.01C-RELATED"/>
    <property type="match status" value="1"/>
</dbReference>
<gene>
    <name evidence="2" type="ORF">PHACADRAFT_214017</name>
</gene>
<evidence type="ECO:0000256" key="1">
    <source>
        <dbReference type="SAM" id="MobiDB-lite"/>
    </source>
</evidence>
<dbReference type="InterPro" id="IPR052670">
    <property type="entry name" value="UPF0654_domain"/>
</dbReference>
<keyword evidence="3" id="KW-1185">Reference proteome</keyword>
<sequence length="92" mass="10401">MSESTKLPTRAVGGHKAAMHNPNISEEAKEHSRQVVDDLERDLQTKEQRAKYDDDKDETRVNAGLKATMKNPNVSQEAKDRAHEQLEDKGVF</sequence>
<name>K5WJC4_PHACS</name>
<dbReference type="HOGENOM" id="CLU_107705_2_1_1"/>